<protein>
    <submittedName>
        <fullName evidence="1">Uncharacterized protein</fullName>
    </submittedName>
</protein>
<reference evidence="1" key="1">
    <citation type="journal article" date="2015" name="Proc. Natl. Acad. Sci. U.S.A.">
        <title>Networks of energetic and metabolic interactions define dynamics in microbial communities.</title>
        <authorList>
            <person name="Embree M."/>
            <person name="Liu J.K."/>
            <person name="Al-Bassam M.M."/>
            <person name="Zengler K."/>
        </authorList>
    </citation>
    <scope>NUCLEOTIDE SEQUENCE</scope>
</reference>
<organism evidence="1">
    <name type="scientific">hydrocarbon metagenome</name>
    <dbReference type="NCBI Taxonomy" id="938273"/>
    <lineage>
        <taxon>unclassified sequences</taxon>
        <taxon>metagenomes</taxon>
        <taxon>ecological metagenomes</taxon>
    </lineage>
</organism>
<sequence length="41" mass="4106">MRADGDAGGVVVPAVSAGPVLIVIAPERLPGSCEVFSRVNV</sequence>
<dbReference type="AlphaFoldDB" id="A0A0W8G1Q7"/>
<comment type="caution">
    <text evidence="1">The sequence shown here is derived from an EMBL/GenBank/DDBJ whole genome shotgun (WGS) entry which is preliminary data.</text>
</comment>
<proteinExistence type="predicted"/>
<dbReference type="EMBL" id="LNQE01000391">
    <property type="protein sequence ID" value="KUG26894.1"/>
    <property type="molecule type" value="Genomic_DNA"/>
</dbReference>
<gene>
    <name evidence="1" type="ORF">ASZ90_003256</name>
</gene>
<accession>A0A0W8G1Q7</accession>
<name>A0A0W8G1Q7_9ZZZZ</name>
<evidence type="ECO:0000313" key="1">
    <source>
        <dbReference type="EMBL" id="KUG26894.1"/>
    </source>
</evidence>